<organism evidence="1 2">
    <name type="scientific">Bacillus phage Mater</name>
    <dbReference type="NCBI Taxonomy" id="1540090"/>
    <lineage>
        <taxon>Viruses</taxon>
        <taxon>Duplodnaviria</taxon>
        <taxon>Heunggongvirae</taxon>
        <taxon>Uroviricota</taxon>
        <taxon>Caudoviricetes</taxon>
        <taxon>Herelleviridae</taxon>
        <taxon>Bastillevirinae</taxon>
        <taxon>Matervirus</taxon>
        <taxon>Matervirus mater</taxon>
    </lineage>
</organism>
<dbReference type="KEGG" id="vg:24607011"/>
<proteinExistence type="predicted"/>
<name>A0A0A0RNQ1_9CAUD</name>
<dbReference type="Proteomes" id="UP000030206">
    <property type="component" value="Segment"/>
</dbReference>
<dbReference type="EMBL" id="KM236245">
    <property type="protein sequence ID" value="AIW03269.1"/>
    <property type="molecule type" value="Genomic_DNA"/>
</dbReference>
<gene>
    <name evidence="1" type="ORF">CPT_Mater112</name>
</gene>
<dbReference type="OrthoDB" id="16834at10239"/>
<dbReference type="RefSeq" id="YP_009151071.1">
    <property type="nucleotide sequence ID" value="NC_027366.1"/>
</dbReference>
<protein>
    <submittedName>
        <fullName evidence="1">Uncharacterized protein</fullName>
    </submittedName>
</protein>
<accession>A0A0A0RNQ1</accession>
<keyword evidence="2" id="KW-1185">Reference proteome</keyword>
<reference evidence="1 2" key="1">
    <citation type="submission" date="2014-07" db="EMBL/GenBank/DDBJ databases">
        <title>Complete Genome of Bacillus megaterium Myophage Mater.</title>
        <authorList>
            <person name="Lancaster J.C."/>
            <person name="Hodde M.K."/>
            <person name="Hernandez A.C."/>
            <person name="Everett G.F.K."/>
        </authorList>
    </citation>
    <scope>NUCLEOTIDE SEQUENCE [LARGE SCALE GENOMIC DNA]</scope>
</reference>
<evidence type="ECO:0000313" key="2">
    <source>
        <dbReference type="Proteomes" id="UP000030206"/>
    </source>
</evidence>
<sequence length="119" mass="13876">MQKDSHGDIITNTLQYYRERTKSTNTQAPKPYLSIQQKLQKIAAEGKRVLIDIKDSYSVQTVVVRFDYVHDRWATGKSICYLEGEEVEVPYSIHFSDIYCKRLKIKVIAEGENPFEESR</sequence>
<dbReference type="GeneID" id="24607011"/>
<evidence type="ECO:0000313" key="1">
    <source>
        <dbReference type="EMBL" id="AIW03269.1"/>
    </source>
</evidence>